<reference evidence="8" key="2">
    <citation type="submission" date="2019-07" db="EMBL/GenBank/DDBJ databases">
        <title>Complete Genome Sequences of Clinical Pandoraea fibrosis Isolates.</title>
        <authorList>
            <person name="Pitt M.E."/>
            <person name="Nguyen S.H."/>
            <person name="Duarte T.P.S."/>
            <person name="Roddam L.F."/>
            <person name="Blaskovich M.A.T."/>
            <person name="Cooper M.A."/>
            <person name="Coin L.J.M."/>
        </authorList>
    </citation>
    <scope>NUCLEOTIDE SEQUENCE</scope>
    <source>
        <strain evidence="8">6399</strain>
    </source>
</reference>
<name>A0A5E4SMF8_9BURK</name>
<proteinExistence type="inferred from homology"/>
<evidence type="ECO:0000256" key="2">
    <source>
        <dbReference type="ARBA" id="ARBA00006257"/>
    </source>
</evidence>
<evidence type="ECO:0000313" key="8">
    <source>
        <dbReference type="EMBL" id="QHF14601.1"/>
    </source>
</evidence>
<dbReference type="NCBIfam" id="NF009438">
    <property type="entry name" value="PRK12797.1"/>
    <property type="match status" value="1"/>
</dbReference>
<keyword evidence="10" id="KW-1185">Reference proteome</keyword>
<dbReference type="EMBL" id="CP047385">
    <property type="protein sequence ID" value="QHF14601.1"/>
    <property type="molecule type" value="Genomic_DNA"/>
</dbReference>
<protein>
    <submittedName>
        <fullName evidence="9">EscR/YscR/HrcR family type III secretion system export apparatus protein</fullName>
    </submittedName>
</protein>
<dbReference type="NCBIfam" id="TIGR01102">
    <property type="entry name" value="yscR"/>
    <property type="match status" value="1"/>
</dbReference>
<dbReference type="PROSITE" id="PS01061">
    <property type="entry name" value="FLIP_2"/>
    <property type="match status" value="1"/>
</dbReference>
<dbReference type="AlphaFoldDB" id="A0A5E4SMF8"/>
<keyword evidence="3 7" id="KW-1003">Cell membrane</keyword>
<dbReference type="PANTHER" id="PTHR30587">
    <property type="entry name" value="FLAGELLAR BIOSYNTHETIC PROTEIN FLIP"/>
    <property type="match status" value="1"/>
</dbReference>
<dbReference type="PRINTS" id="PR01302">
    <property type="entry name" value="TYPE3IMPPROT"/>
</dbReference>
<feature type="transmembrane region" description="Helical" evidence="7">
    <location>
        <begin position="170"/>
        <end position="188"/>
    </location>
</feature>
<evidence type="ECO:0000256" key="1">
    <source>
        <dbReference type="ARBA" id="ARBA00004651"/>
    </source>
</evidence>
<evidence type="ECO:0000256" key="6">
    <source>
        <dbReference type="ARBA" id="ARBA00023136"/>
    </source>
</evidence>
<evidence type="ECO:0000256" key="5">
    <source>
        <dbReference type="ARBA" id="ARBA00022989"/>
    </source>
</evidence>
<evidence type="ECO:0000256" key="4">
    <source>
        <dbReference type="ARBA" id="ARBA00022692"/>
    </source>
</evidence>
<dbReference type="Proteomes" id="UP000382577">
    <property type="component" value="Unassembled WGS sequence"/>
</dbReference>
<keyword evidence="4 7" id="KW-0812">Transmembrane</keyword>
<dbReference type="GO" id="GO:0009306">
    <property type="term" value="P:protein secretion"/>
    <property type="evidence" value="ECO:0007669"/>
    <property type="project" value="UniProtKB-UniRule"/>
</dbReference>
<reference evidence="9 11" key="3">
    <citation type="submission" date="2019-08" db="EMBL/GenBank/DDBJ databases">
        <authorList>
            <person name="Peeters C."/>
        </authorList>
    </citation>
    <scope>NUCLEOTIDE SEQUENCE [LARGE SCALE GENOMIC DNA]</scope>
    <source>
        <strain evidence="9 11">LMG 31113</strain>
    </source>
</reference>
<feature type="transmembrane region" description="Helical" evidence="7">
    <location>
        <begin position="47"/>
        <end position="69"/>
    </location>
</feature>
<dbReference type="Proteomes" id="UP000035080">
    <property type="component" value="Chromosome"/>
</dbReference>
<accession>A0A5E4SMF8</accession>
<reference evidence="8 10" key="1">
    <citation type="journal article" date="2015" name="Genome Announc.">
        <title>Genome Sequences of Two Pandoraea pnomenusa Isolates Recovered 11 Months Apart from a Cystic Fibrosis Patient.</title>
        <authorList>
            <person name="Ee R."/>
            <person name="Ambrose M."/>
            <person name="Lazenby J."/>
            <person name="Williams P."/>
            <person name="Chan K.G."/>
            <person name="Roddam L."/>
        </authorList>
    </citation>
    <scope>NUCLEOTIDE SEQUENCE [LARGE SCALE GENOMIC DNA]</scope>
    <source>
        <strain evidence="8 10">6399</strain>
    </source>
</reference>
<dbReference type="NCBIfam" id="NF009437">
    <property type="entry name" value="PRK12796.1"/>
    <property type="match status" value="1"/>
</dbReference>
<dbReference type="EMBL" id="CABPRW010000002">
    <property type="protein sequence ID" value="VVD76605.1"/>
    <property type="molecule type" value="Genomic_DNA"/>
</dbReference>
<evidence type="ECO:0000313" key="9">
    <source>
        <dbReference type="EMBL" id="VVD76605.1"/>
    </source>
</evidence>
<dbReference type="PROSITE" id="PS01060">
    <property type="entry name" value="FLIP_1"/>
    <property type="match status" value="1"/>
</dbReference>
<dbReference type="OrthoDB" id="9805111at2"/>
<evidence type="ECO:0000313" key="10">
    <source>
        <dbReference type="Proteomes" id="UP000035080"/>
    </source>
</evidence>
<organism evidence="9 11">
    <name type="scientific">Pandoraea fibrosis</name>
    <dbReference type="NCBI Taxonomy" id="1891094"/>
    <lineage>
        <taxon>Bacteria</taxon>
        <taxon>Pseudomonadati</taxon>
        <taxon>Pseudomonadota</taxon>
        <taxon>Betaproteobacteria</taxon>
        <taxon>Burkholderiales</taxon>
        <taxon>Burkholderiaceae</taxon>
        <taxon>Pandoraea</taxon>
    </lineage>
</organism>
<dbReference type="GO" id="GO:0005886">
    <property type="term" value="C:plasma membrane"/>
    <property type="evidence" value="ECO:0007669"/>
    <property type="project" value="UniProtKB-SubCell"/>
</dbReference>
<comment type="caution">
    <text evidence="7">Lacks conserved residue(s) required for the propagation of feature annotation.</text>
</comment>
<evidence type="ECO:0000256" key="3">
    <source>
        <dbReference type="ARBA" id="ARBA00022475"/>
    </source>
</evidence>
<keyword evidence="6 7" id="KW-0472">Membrane</keyword>
<comment type="similarity">
    <text evidence="2 7">Belongs to the FliP/MopC/SpaP family.</text>
</comment>
<comment type="subcellular location">
    <subcellularLocation>
        <location evidence="1">Cell membrane</location>
        <topology evidence="1">Multi-pass membrane protein</topology>
    </subcellularLocation>
</comment>
<dbReference type="InterPro" id="IPR005773">
    <property type="entry name" value="T3SS_YscR-like"/>
</dbReference>
<dbReference type="InterPro" id="IPR005838">
    <property type="entry name" value="T3SS_IM_P"/>
</dbReference>
<gene>
    <name evidence="9" type="ORF">PFI31113_00883</name>
    <name evidence="8" type="ORF">PI93_019520</name>
</gene>
<evidence type="ECO:0000256" key="7">
    <source>
        <dbReference type="RuleBase" id="RU362070"/>
    </source>
</evidence>
<dbReference type="PANTHER" id="PTHR30587:SF2">
    <property type="entry name" value="SURFACE PRESENTATION OF ANTIGENS PROTEIN SPAP"/>
    <property type="match status" value="1"/>
</dbReference>
<evidence type="ECO:0000313" key="11">
    <source>
        <dbReference type="Proteomes" id="UP000382577"/>
    </source>
</evidence>
<sequence length="231" mass="25989">MTQNPVILIATLAFATLLPFVLAVGSCFIKFSIVFSLLRNAIGLQQVPSNLTLNGLALIMTAFVMMPIFNQVQQYYYEHNVNLANQASMHGFLDEGLGAYRQYLAKYAEPELVEFFSELQDAQLRDHPSGVDTYRPDHHVERDDIEQAPLLVLLPAYALSELKSAFKIGFYIYLPFLVVDMLISNILLALGMMMMSPVTIALPIKLILFVLLDGWEKLVKGLILQYIDLAK</sequence>
<dbReference type="RefSeq" id="WP_039369438.1">
    <property type="nucleotide sequence ID" value="NZ_CABPRW010000002.1"/>
</dbReference>
<dbReference type="Pfam" id="PF00813">
    <property type="entry name" value="FliP"/>
    <property type="match status" value="1"/>
</dbReference>
<keyword evidence="5 7" id="KW-1133">Transmembrane helix</keyword>